<dbReference type="AlphaFoldDB" id="A0AAN7UT13"/>
<evidence type="ECO:0000313" key="7">
    <source>
        <dbReference type="EMBL" id="KAK5638040.1"/>
    </source>
</evidence>
<dbReference type="Proteomes" id="UP001329430">
    <property type="component" value="Chromosome 10"/>
</dbReference>
<evidence type="ECO:0000313" key="8">
    <source>
        <dbReference type="Proteomes" id="UP001329430"/>
    </source>
</evidence>
<dbReference type="EMBL" id="JAVRBK010000010">
    <property type="protein sequence ID" value="KAK5638040.1"/>
    <property type="molecule type" value="Genomic_DNA"/>
</dbReference>
<dbReference type="GO" id="GO:1905706">
    <property type="term" value="P:regulation of mitochondrial ATP synthesis coupled proton transport"/>
    <property type="evidence" value="ECO:0007669"/>
    <property type="project" value="TreeGrafter"/>
</dbReference>
<dbReference type="PANTHER" id="PTHR13610">
    <property type="entry name" value="METHYLTRANSFERASE DOMAIN-CONTAINING PROTEIN"/>
    <property type="match status" value="1"/>
</dbReference>
<dbReference type="SUPFAM" id="SSF53335">
    <property type="entry name" value="S-adenosyl-L-methionine-dependent methyltransferases"/>
    <property type="match status" value="1"/>
</dbReference>
<proteinExistence type="inferred from homology"/>
<dbReference type="Pfam" id="PF13847">
    <property type="entry name" value="Methyltransf_31"/>
    <property type="match status" value="1"/>
</dbReference>
<keyword evidence="5" id="KW-1133">Transmembrane helix</keyword>
<dbReference type="PANTHER" id="PTHR13610:SF9">
    <property type="entry name" value="FI06469P"/>
    <property type="match status" value="1"/>
</dbReference>
<evidence type="ECO:0000259" key="6">
    <source>
        <dbReference type="Pfam" id="PF13847"/>
    </source>
</evidence>
<dbReference type="CDD" id="cd02440">
    <property type="entry name" value="AdoMet_MTases"/>
    <property type="match status" value="1"/>
</dbReference>
<evidence type="ECO:0000256" key="2">
    <source>
        <dbReference type="ARBA" id="ARBA00022603"/>
    </source>
</evidence>
<dbReference type="InterPro" id="IPR025714">
    <property type="entry name" value="Methyltranfer_dom"/>
</dbReference>
<keyword evidence="2" id="KW-0489">Methyltransferase</keyword>
<sequence>MQQDQVQKSNLGHFLLTLTGGLLATICFVTASFVSPALRKHCLPYVPATTRQIKNIMVALKNRKGTVIDIGSGDGRIVLEVARSNYEAHGVELNPWLVTYARINALFKGLNAKFYIKDLWKFNLSSYDNIIIFGVEQMAGN</sequence>
<keyword evidence="3" id="KW-0808">Transferase</keyword>
<reference evidence="7 8" key="1">
    <citation type="journal article" date="2024" name="Insects">
        <title>An Improved Chromosome-Level Genome Assembly of the Firefly Pyrocoelia pectoralis.</title>
        <authorList>
            <person name="Fu X."/>
            <person name="Meyer-Rochow V.B."/>
            <person name="Ballantyne L."/>
            <person name="Zhu X."/>
        </authorList>
    </citation>
    <scope>NUCLEOTIDE SEQUENCE [LARGE SCALE GENOMIC DNA]</scope>
    <source>
        <strain evidence="7">XCY_ONT2</strain>
    </source>
</reference>
<feature type="transmembrane region" description="Helical" evidence="5">
    <location>
        <begin position="12"/>
        <end position="34"/>
    </location>
</feature>
<comment type="caution">
    <text evidence="7">The sequence shown here is derived from an EMBL/GenBank/DDBJ whole genome shotgun (WGS) entry which is preliminary data.</text>
</comment>
<dbReference type="GO" id="GO:0016279">
    <property type="term" value="F:protein-lysine N-methyltransferase activity"/>
    <property type="evidence" value="ECO:0007669"/>
    <property type="project" value="InterPro"/>
</dbReference>
<protein>
    <recommendedName>
        <fullName evidence="6">Methyltransferase domain-containing protein</fullName>
    </recommendedName>
</protein>
<keyword evidence="4" id="KW-0949">S-adenosyl-L-methionine</keyword>
<dbReference type="GO" id="GO:0032259">
    <property type="term" value="P:methylation"/>
    <property type="evidence" value="ECO:0007669"/>
    <property type="project" value="UniProtKB-KW"/>
</dbReference>
<accession>A0AAN7UT13</accession>
<gene>
    <name evidence="7" type="ORF">RI129_012335</name>
</gene>
<keyword evidence="5" id="KW-0472">Membrane</keyword>
<evidence type="ECO:0000256" key="5">
    <source>
        <dbReference type="SAM" id="Phobius"/>
    </source>
</evidence>
<dbReference type="InterPro" id="IPR026170">
    <property type="entry name" value="FAM173A/B"/>
</dbReference>
<dbReference type="Gene3D" id="3.40.50.150">
    <property type="entry name" value="Vaccinia Virus protein VP39"/>
    <property type="match status" value="1"/>
</dbReference>
<keyword evidence="5" id="KW-0812">Transmembrane</keyword>
<organism evidence="7 8">
    <name type="scientific">Pyrocoelia pectoralis</name>
    <dbReference type="NCBI Taxonomy" id="417401"/>
    <lineage>
        <taxon>Eukaryota</taxon>
        <taxon>Metazoa</taxon>
        <taxon>Ecdysozoa</taxon>
        <taxon>Arthropoda</taxon>
        <taxon>Hexapoda</taxon>
        <taxon>Insecta</taxon>
        <taxon>Pterygota</taxon>
        <taxon>Neoptera</taxon>
        <taxon>Endopterygota</taxon>
        <taxon>Coleoptera</taxon>
        <taxon>Polyphaga</taxon>
        <taxon>Elateriformia</taxon>
        <taxon>Elateroidea</taxon>
        <taxon>Lampyridae</taxon>
        <taxon>Lampyrinae</taxon>
        <taxon>Pyrocoelia</taxon>
    </lineage>
</organism>
<evidence type="ECO:0000256" key="1">
    <source>
        <dbReference type="ARBA" id="ARBA00010633"/>
    </source>
</evidence>
<evidence type="ECO:0000256" key="4">
    <source>
        <dbReference type="ARBA" id="ARBA00022691"/>
    </source>
</evidence>
<dbReference type="GO" id="GO:0005739">
    <property type="term" value="C:mitochondrion"/>
    <property type="evidence" value="ECO:0007669"/>
    <property type="project" value="TreeGrafter"/>
</dbReference>
<name>A0AAN7UT13_9COLE</name>
<evidence type="ECO:0000256" key="3">
    <source>
        <dbReference type="ARBA" id="ARBA00022679"/>
    </source>
</evidence>
<feature type="domain" description="Methyltransferase" evidence="6">
    <location>
        <begin position="63"/>
        <end position="135"/>
    </location>
</feature>
<dbReference type="InterPro" id="IPR029063">
    <property type="entry name" value="SAM-dependent_MTases_sf"/>
</dbReference>
<keyword evidence="8" id="KW-1185">Reference proteome</keyword>
<comment type="similarity">
    <text evidence="1">Belongs to the ANT/ATPSC lysine N-methyltransferase family.</text>
</comment>